<evidence type="ECO:0000256" key="1">
    <source>
        <dbReference type="SAM" id="MobiDB-lite"/>
    </source>
</evidence>
<dbReference type="AlphaFoldDB" id="A0A0N5C9M2"/>
<evidence type="ECO:0000313" key="2">
    <source>
        <dbReference type="Proteomes" id="UP000046392"/>
    </source>
</evidence>
<organism evidence="2 3">
    <name type="scientific">Strongyloides papillosus</name>
    <name type="common">Intestinal threadworm</name>
    <dbReference type="NCBI Taxonomy" id="174720"/>
    <lineage>
        <taxon>Eukaryota</taxon>
        <taxon>Metazoa</taxon>
        <taxon>Ecdysozoa</taxon>
        <taxon>Nematoda</taxon>
        <taxon>Chromadorea</taxon>
        <taxon>Rhabditida</taxon>
        <taxon>Tylenchina</taxon>
        <taxon>Panagrolaimomorpha</taxon>
        <taxon>Strongyloidoidea</taxon>
        <taxon>Strongyloididae</taxon>
        <taxon>Strongyloides</taxon>
    </lineage>
</organism>
<sequence>MERLDKKNRGSDKTKPLVHFMDPGDKEPSAMSVESFFQANYAVIRSVFPNVEERESYREELKDNFQNLLIRLLYNSLYGTLKMPSHHCQDRDYLYMIQLELSAVLDRAEKARKPIENGIQSHYALIGEMKETIQLGFERKIAEYIHKLHCKLGYDESHGINIVQDYFFHHYKIGEEQFKEMVWRNFNNFINQQKYRDLFTIAGTQMKFNEIPKKKRTGPRGNGKKRKKKMA</sequence>
<evidence type="ECO:0000313" key="3">
    <source>
        <dbReference type="WBParaSite" id="SPAL_0001460200.1"/>
    </source>
</evidence>
<proteinExistence type="predicted"/>
<name>A0A0N5C9M2_STREA</name>
<feature type="compositionally biased region" description="Basic residues" evidence="1">
    <location>
        <begin position="213"/>
        <end position="231"/>
    </location>
</feature>
<dbReference type="WBParaSite" id="SPAL_0001460200.1">
    <property type="protein sequence ID" value="SPAL_0001460200.1"/>
    <property type="gene ID" value="SPAL_0001460200"/>
</dbReference>
<dbReference type="Proteomes" id="UP000046392">
    <property type="component" value="Unplaced"/>
</dbReference>
<feature type="region of interest" description="Disordered" evidence="1">
    <location>
        <begin position="210"/>
        <end position="231"/>
    </location>
</feature>
<protein>
    <submittedName>
        <fullName evidence="3">DNA-directed DNA polymerase</fullName>
    </submittedName>
</protein>
<keyword evidence="2" id="KW-1185">Reference proteome</keyword>
<reference evidence="3" key="1">
    <citation type="submission" date="2017-02" db="UniProtKB">
        <authorList>
            <consortium name="WormBaseParasite"/>
        </authorList>
    </citation>
    <scope>IDENTIFICATION</scope>
</reference>
<accession>A0A0N5C9M2</accession>